<evidence type="ECO:0000313" key="4">
    <source>
        <dbReference type="EMBL" id="EKE68811.1"/>
    </source>
</evidence>
<dbReference type="SUPFAM" id="SSF53850">
    <property type="entry name" value="Periplasmic binding protein-like II"/>
    <property type="match status" value="1"/>
</dbReference>
<dbReference type="STRING" id="1208323.B30_17370"/>
<comment type="similarity">
    <text evidence="2">Belongs to the bacterial solute-binding protein 5 family.</text>
</comment>
<dbReference type="InterPro" id="IPR030678">
    <property type="entry name" value="Peptide/Ni-bd"/>
</dbReference>
<dbReference type="Pfam" id="PF00496">
    <property type="entry name" value="SBP_bac_5"/>
    <property type="match status" value="1"/>
</dbReference>
<dbReference type="GO" id="GO:0015833">
    <property type="term" value="P:peptide transport"/>
    <property type="evidence" value="ECO:0007669"/>
    <property type="project" value="TreeGrafter"/>
</dbReference>
<protein>
    <submittedName>
        <fullName evidence="4">Dipeptide ABC transporter</fullName>
    </submittedName>
</protein>
<gene>
    <name evidence="4" type="ORF">B30_17370</name>
</gene>
<dbReference type="GO" id="GO:1904680">
    <property type="term" value="F:peptide transmembrane transporter activity"/>
    <property type="evidence" value="ECO:0007669"/>
    <property type="project" value="TreeGrafter"/>
</dbReference>
<dbReference type="AlphaFoldDB" id="K2IFK9"/>
<reference evidence="4 5" key="1">
    <citation type="submission" date="2012-09" db="EMBL/GenBank/DDBJ databases">
        <title>Celeribacter baekdonensis B30 Genome Sequencing.</title>
        <authorList>
            <person name="Wang W."/>
        </authorList>
    </citation>
    <scope>NUCLEOTIDE SEQUENCE [LARGE SCALE GENOMIC DNA]</scope>
    <source>
        <strain evidence="4 5">B30</strain>
    </source>
</reference>
<feature type="domain" description="Solute-binding protein family 5" evidence="3">
    <location>
        <begin position="45"/>
        <end position="394"/>
    </location>
</feature>
<dbReference type="EMBL" id="AMRK01000012">
    <property type="protein sequence ID" value="EKE68811.1"/>
    <property type="molecule type" value="Genomic_DNA"/>
</dbReference>
<proteinExistence type="inferred from homology"/>
<name>K2IFK9_9RHOB</name>
<accession>K2IFK9</accession>
<dbReference type="Proteomes" id="UP000006762">
    <property type="component" value="Unassembled WGS sequence"/>
</dbReference>
<comment type="subcellular location">
    <subcellularLocation>
        <location evidence="1">Periplasm</location>
    </subcellularLocation>
</comment>
<evidence type="ECO:0000256" key="2">
    <source>
        <dbReference type="ARBA" id="ARBA00005695"/>
    </source>
</evidence>
<keyword evidence="5" id="KW-1185">Reference proteome</keyword>
<dbReference type="eggNOG" id="COG0747">
    <property type="taxonomic scope" value="Bacteria"/>
</dbReference>
<dbReference type="PANTHER" id="PTHR30290:SF83">
    <property type="entry name" value="ABC TRANSPORTER SUBSTRATE-BINDING PROTEIN"/>
    <property type="match status" value="1"/>
</dbReference>
<dbReference type="InterPro" id="IPR000914">
    <property type="entry name" value="SBP_5_dom"/>
</dbReference>
<dbReference type="InterPro" id="IPR039424">
    <property type="entry name" value="SBP_5"/>
</dbReference>
<dbReference type="Gene3D" id="3.40.190.10">
    <property type="entry name" value="Periplasmic binding protein-like II"/>
    <property type="match status" value="1"/>
</dbReference>
<dbReference type="GO" id="GO:0030288">
    <property type="term" value="C:outer membrane-bounded periplasmic space"/>
    <property type="evidence" value="ECO:0007669"/>
    <property type="project" value="UniProtKB-ARBA"/>
</dbReference>
<evidence type="ECO:0000313" key="5">
    <source>
        <dbReference type="Proteomes" id="UP000006762"/>
    </source>
</evidence>
<dbReference type="PATRIC" id="fig|1208323.3.peg.3596"/>
<dbReference type="CDD" id="cd08495">
    <property type="entry name" value="PBP2_NikA_DppA_OppA_like_8"/>
    <property type="match status" value="1"/>
</dbReference>
<sequence>MTSSDVPLPNGQTDQGAEGMRFMGYQVFEALVAYDLSSADKPVTLIPGLASEWSVDPEDQTKWTFTLRKGVTFHDGSAFDSHAVVWNFDKILNPDAAQYDEKQSAQGRGRIPTVASYRAVDDMTFEITTTAPDALIPYQIAWIVMSSPAAYEAAGSWDAFLQSPSGTGPFKVSEYVPRERAVLVPYDGYWNEDRKSDLDELVLMPVPDPSARVAALRSGQVDWIEAPPPDALDSLKAAGFTISSNVYPHVWPWHFSMLDGSPWADERIRKAANLAIDREGMKVLLGGMMVPAKGMVPETSDWFGTPEFEVKYDPEAAIALMKEAGYGPDNRLKVKAIISPAGSGQMQPMLMNELIQQNLAAIGIDVEFDVRDWNALLANWRAGAKDASTDGAQSTNSSYFSQDPFTSLMRHIDSRLVAPKGTNWGYYSNPEADALIDQIRTTFDPAEQLEAIQALHELYVNDALFLFVAHDVAPRAMAPEVQGFVQAQNWFQDLTPVTIEE</sequence>
<evidence type="ECO:0000259" key="3">
    <source>
        <dbReference type="Pfam" id="PF00496"/>
    </source>
</evidence>
<dbReference type="Gene3D" id="3.90.76.10">
    <property type="entry name" value="Dipeptide-binding Protein, Domain 1"/>
    <property type="match status" value="1"/>
</dbReference>
<organism evidence="4 5">
    <name type="scientific">Celeribacter baekdonensis B30</name>
    <dbReference type="NCBI Taxonomy" id="1208323"/>
    <lineage>
        <taxon>Bacteria</taxon>
        <taxon>Pseudomonadati</taxon>
        <taxon>Pseudomonadota</taxon>
        <taxon>Alphaproteobacteria</taxon>
        <taxon>Rhodobacterales</taxon>
        <taxon>Roseobacteraceae</taxon>
        <taxon>Celeribacter</taxon>
    </lineage>
</organism>
<evidence type="ECO:0000256" key="1">
    <source>
        <dbReference type="ARBA" id="ARBA00004418"/>
    </source>
</evidence>
<comment type="caution">
    <text evidence="4">The sequence shown here is derived from an EMBL/GenBank/DDBJ whole genome shotgun (WGS) entry which is preliminary data.</text>
</comment>
<dbReference type="Gene3D" id="3.10.105.10">
    <property type="entry name" value="Dipeptide-binding Protein, Domain 3"/>
    <property type="match status" value="1"/>
</dbReference>
<dbReference type="PANTHER" id="PTHR30290">
    <property type="entry name" value="PERIPLASMIC BINDING COMPONENT OF ABC TRANSPORTER"/>
    <property type="match status" value="1"/>
</dbReference>
<dbReference type="PIRSF" id="PIRSF002741">
    <property type="entry name" value="MppA"/>
    <property type="match status" value="1"/>
</dbReference>
<dbReference type="GO" id="GO:0043190">
    <property type="term" value="C:ATP-binding cassette (ABC) transporter complex"/>
    <property type="evidence" value="ECO:0007669"/>
    <property type="project" value="InterPro"/>
</dbReference>